<dbReference type="AlphaFoldDB" id="B1WZE2"/>
<evidence type="ECO:0000313" key="1">
    <source>
        <dbReference type="EMBL" id="ACB49508.1"/>
    </source>
</evidence>
<protein>
    <submittedName>
        <fullName evidence="1">Uncharacterized protein</fullName>
    </submittedName>
</protein>
<organism evidence="1 2">
    <name type="scientific">Crocosphaera subtropica (strain ATCC 51142 / BH68)</name>
    <name type="common">Cyanothece sp. (strain ATCC 51142)</name>
    <dbReference type="NCBI Taxonomy" id="43989"/>
    <lineage>
        <taxon>Bacteria</taxon>
        <taxon>Bacillati</taxon>
        <taxon>Cyanobacteriota</taxon>
        <taxon>Cyanophyceae</taxon>
        <taxon>Oscillatoriophycideae</taxon>
        <taxon>Chroococcales</taxon>
        <taxon>Aphanothecaceae</taxon>
        <taxon>Crocosphaera</taxon>
        <taxon>Crocosphaera subtropica</taxon>
    </lineage>
</organism>
<dbReference type="KEGG" id="cyt:cce_0156"/>
<evidence type="ECO:0000313" key="2">
    <source>
        <dbReference type="Proteomes" id="UP000001203"/>
    </source>
</evidence>
<dbReference type="STRING" id="43989.cce_0156"/>
<gene>
    <name evidence="1" type="ordered locus">cce_0156</name>
</gene>
<accession>B1WZE2</accession>
<dbReference type="EMBL" id="CP000806">
    <property type="protein sequence ID" value="ACB49508.1"/>
    <property type="molecule type" value="Genomic_DNA"/>
</dbReference>
<dbReference type="HOGENOM" id="CLU_3342759_0_0_3"/>
<reference evidence="1 2" key="1">
    <citation type="journal article" date="2008" name="Proc. Natl. Acad. Sci. U.S.A.">
        <title>The genome of Cyanothece 51142, a unicellular diazotrophic cyanobacterium important in the marine nitrogen cycle.</title>
        <authorList>
            <person name="Welsh E.A."/>
            <person name="Liberton M."/>
            <person name="Stoeckel J."/>
            <person name="Loh T."/>
            <person name="Elvitigala T."/>
            <person name="Wang C."/>
            <person name="Wollam A."/>
            <person name="Fulton R.S."/>
            <person name="Clifton S.W."/>
            <person name="Jacobs J.M."/>
            <person name="Aurora R."/>
            <person name="Ghosh B.K."/>
            <person name="Sherman L.A."/>
            <person name="Smith R.D."/>
            <person name="Wilson R.K."/>
            <person name="Pakrasi H.B."/>
        </authorList>
    </citation>
    <scope>NUCLEOTIDE SEQUENCE [LARGE SCALE GENOMIC DNA]</scope>
    <source>
        <strain evidence="2">ATCC 51142 / BH68</strain>
    </source>
</reference>
<name>B1WZE2_CROS5</name>
<dbReference type="Proteomes" id="UP000001203">
    <property type="component" value="Chromosome circular"/>
</dbReference>
<sequence>MIPVPNLYPKGFISWLGEELVRKTCFWWRFFQSFAPR</sequence>
<proteinExistence type="predicted"/>
<keyword evidence="2" id="KW-1185">Reference proteome</keyword>